<keyword evidence="4" id="KW-1185">Reference proteome</keyword>
<reference evidence="3 4" key="1">
    <citation type="submission" date="2019-01" db="EMBL/GenBank/DDBJ databases">
        <title>Leuconostoc litchii sp. nov., a novel lactic acid bacterium isolated from lychee.</title>
        <authorList>
            <person name="Wang L.-T."/>
        </authorList>
    </citation>
    <scope>NUCLEOTIDE SEQUENCE [LARGE SCALE GENOMIC DNA]</scope>
    <source>
        <strain evidence="3 4">MB7</strain>
    </source>
</reference>
<dbReference type="EMBL" id="SDGY01000001">
    <property type="protein sequence ID" value="TYC46670.1"/>
    <property type="molecule type" value="Genomic_DNA"/>
</dbReference>
<keyword evidence="1" id="KW-0472">Membrane</keyword>
<dbReference type="Pfam" id="PF20597">
    <property type="entry name" value="pAdhesive_15"/>
    <property type="match status" value="1"/>
</dbReference>
<feature type="domain" description="Choice-of-anchor A" evidence="2">
    <location>
        <begin position="80"/>
        <end position="341"/>
    </location>
</feature>
<dbReference type="InterPro" id="IPR026588">
    <property type="entry name" value="Choice_anch_A"/>
</dbReference>
<organism evidence="3 4">
    <name type="scientific">Leuconostoc litchii</name>
    <dbReference type="NCBI Taxonomy" id="1981069"/>
    <lineage>
        <taxon>Bacteria</taxon>
        <taxon>Bacillati</taxon>
        <taxon>Bacillota</taxon>
        <taxon>Bacilli</taxon>
        <taxon>Lactobacillales</taxon>
        <taxon>Lactobacillaceae</taxon>
        <taxon>Leuconostoc</taxon>
    </lineage>
</organism>
<dbReference type="Proteomes" id="UP000442244">
    <property type="component" value="Unassembled WGS sequence"/>
</dbReference>
<dbReference type="RefSeq" id="WP_148603819.1">
    <property type="nucleotide sequence ID" value="NZ_BSUV01000001.1"/>
</dbReference>
<accession>A0A6P2CL08</accession>
<keyword evidence="1" id="KW-0812">Transmembrane</keyword>
<protein>
    <recommendedName>
        <fullName evidence="2">Choice-of-anchor A domain-containing protein</fullName>
    </recommendedName>
</protein>
<sequence length="513" mass="56797">MINNKKMILLITSLVTFSGMLVVYHEYTKNIVSTINLQESPSQQYKIQPLANESSTTTDSELTDAGNWVSNLPIDESGVLGIAANFNIFANHISSSSYQQLTGNFATKSLLSDSSIIGKKDTLSYIQSEVKAIPWGVINNNSGKLILGQQFHYNKNSTMLTDGSNTVKIVDSGLYRENSNQIDFDNEFIRLKENSKKIADFAQNNNPVITDSGVWGKQNVNLSNLKPIDGILYINFKSLSDLQTFYNSTSSNMPSDVKTIVINMDVATDIKLDLGTQNQALAGKKVMLNFYNTSQNQQFDKSINLGNQSVNLGLIFAPAATVNVSHGYAGSVVANEVTNSNSNALTPFPDIDVPTDDNTPKSSLIVPKNIDFGKVSINSVNTITKEWSPEEQKQLVVGGPKDSNLKINLSVSNQKINGNTLSEQQALTWNLIYTDPKTPTNNHTQAINQGAGIINYWRWNGNQDSAWYPLKDWTWNKANQTNPYYEFQITNLKNIQQVGQYTADLTWTINDAP</sequence>
<evidence type="ECO:0000259" key="2">
    <source>
        <dbReference type="Pfam" id="PF20597"/>
    </source>
</evidence>
<dbReference type="OrthoDB" id="2329348at2"/>
<keyword evidence="1" id="KW-1133">Transmembrane helix</keyword>
<name>A0A6P2CL08_9LACO</name>
<feature type="transmembrane region" description="Helical" evidence="1">
    <location>
        <begin position="7"/>
        <end position="27"/>
    </location>
</feature>
<comment type="caution">
    <text evidence="3">The sequence shown here is derived from an EMBL/GenBank/DDBJ whole genome shotgun (WGS) entry which is preliminary data.</text>
</comment>
<evidence type="ECO:0000313" key="3">
    <source>
        <dbReference type="EMBL" id="TYC46670.1"/>
    </source>
</evidence>
<gene>
    <name evidence="3" type="ORF">ESZ47_00600</name>
</gene>
<evidence type="ECO:0000256" key="1">
    <source>
        <dbReference type="SAM" id="Phobius"/>
    </source>
</evidence>
<evidence type="ECO:0000313" key="4">
    <source>
        <dbReference type="Proteomes" id="UP000442244"/>
    </source>
</evidence>
<dbReference type="AlphaFoldDB" id="A0A6P2CL08"/>
<proteinExistence type="predicted"/>